<sequence>MWVCARVWVRINSTTKPACASVYNTTGLKLPINPNGSTILNYPFGIFIDANDVVYVSDMNNDRVLTWTQGASAGTAIIQSKQPQGVYVDSSGHVYVVSKDNSKYISKYSPGINQTATLIGPITNSTGSSSYAIFGDLAGNLYASDYDRGIVNRFNLTGGNYAGATIVAGIYGSMGAGPNQLGQTDCIYVDSSNVVYISDTTNSRIQKWVPPYTAGVSITATGSLQHAEAIVVDPCNGNIYVADRYNNRLQVFPPGNLTGTTVIPNTTLSSPVGVALDSKANLYVTDTVNNCVFRFNRLCRDRPDVTQEIRQVPAIHLS</sequence>
<dbReference type="PANTHER" id="PTHR24104:SF25">
    <property type="entry name" value="PROTEIN LIN-41"/>
    <property type="match status" value="1"/>
</dbReference>
<dbReference type="Proteomes" id="UP000682733">
    <property type="component" value="Unassembled WGS sequence"/>
</dbReference>
<proteinExistence type="predicted"/>
<dbReference type="CDD" id="cd05819">
    <property type="entry name" value="NHL"/>
    <property type="match status" value="1"/>
</dbReference>
<dbReference type="EMBL" id="CAJOBA010007503">
    <property type="protein sequence ID" value="CAF3804257.1"/>
    <property type="molecule type" value="Genomic_DNA"/>
</dbReference>
<organism evidence="4 5">
    <name type="scientific">Didymodactylos carnosus</name>
    <dbReference type="NCBI Taxonomy" id="1234261"/>
    <lineage>
        <taxon>Eukaryota</taxon>
        <taxon>Metazoa</taxon>
        <taxon>Spiralia</taxon>
        <taxon>Gnathifera</taxon>
        <taxon>Rotifera</taxon>
        <taxon>Eurotatoria</taxon>
        <taxon>Bdelloidea</taxon>
        <taxon>Philodinida</taxon>
        <taxon>Philodinidae</taxon>
        <taxon>Didymodactylos</taxon>
    </lineage>
</organism>
<dbReference type="Proteomes" id="UP000677228">
    <property type="component" value="Unassembled WGS sequence"/>
</dbReference>
<dbReference type="Pfam" id="PF01436">
    <property type="entry name" value="NHL"/>
    <property type="match status" value="2"/>
</dbReference>
<name>A0A8S2JEP3_9BILA</name>
<gene>
    <name evidence="3" type="ORF">OVA965_LOCUS16235</name>
    <name evidence="4" type="ORF">TMI583_LOCUS16244</name>
</gene>
<feature type="repeat" description="NHL" evidence="2">
    <location>
        <begin position="268"/>
        <end position="298"/>
    </location>
</feature>
<dbReference type="InterPro" id="IPR011042">
    <property type="entry name" value="6-blade_b-propeller_TolB-like"/>
</dbReference>
<dbReference type="AlphaFoldDB" id="A0A8S2JEP3"/>
<dbReference type="InterPro" id="IPR050952">
    <property type="entry name" value="TRIM-NHL_E3_ligases"/>
</dbReference>
<evidence type="ECO:0000256" key="2">
    <source>
        <dbReference type="PROSITE-ProRule" id="PRU00504"/>
    </source>
</evidence>
<accession>A0A8S2JEP3</accession>
<dbReference type="SUPFAM" id="SSF101898">
    <property type="entry name" value="NHL repeat"/>
    <property type="match status" value="1"/>
</dbReference>
<dbReference type="InterPro" id="IPR001258">
    <property type="entry name" value="NHL_repeat"/>
</dbReference>
<comment type="caution">
    <text evidence="4">The sequence shown here is derived from an EMBL/GenBank/DDBJ whole genome shotgun (WGS) entry which is preliminary data.</text>
</comment>
<dbReference type="GO" id="GO:0008270">
    <property type="term" value="F:zinc ion binding"/>
    <property type="evidence" value="ECO:0007669"/>
    <property type="project" value="UniProtKB-KW"/>
</dbReference>
<evidence type="ECO:0000256" key="1">
    <source>
        <dbReference type="ARBA" id="ARBA00022737"/>
    </source>
</evidence>
<keyword evidence="1" id="KW-0677">Repeat</keyword>
<dbReference type="EMBL" id="CAJNOK010007492">
    <property type="protein sequence ID" value="CAF1035987.1"/>
    <property type="molecule type" value="Genomic_DNA"/>
</dbReference>
<reference evidence="4" key="1">
    <citation type="submission" date="2021-02" db="EMBL/GenBank/DDBJ databases">
        <authorList>
            <person name="Nowell W R."/>
        </authorList>
    </citation>
    <scope>NUCLEOTIDE SEQUENCE</scope>
</reference>
<evidence type="ECO:0000313" key="3">
    <source>
        <dbReference type="EMBL" id="CAF1035987.1"/>
    </source>
</evidence>
<feature type="repeat" description="NHL" evidence="2">
    <location>
        <begin position="222"/>
        <end position="255"/>
    </location>
</feature>
<dbReference type="PROSITE" id="PS51125">
    <property type="entry name" value="NHL"/>
    <property type="match status" value="2"/>
</dbReference>
<evidence type="ECO:0000313" key="4">
    <source>
        <dbReference type="EMBL" id="CAF3804257.1"/>
    </source>
</evidence>
<evidence type="ECO:0000313" key="5">
    <source>
        <dbReference type="Proteomes" id="UP000682733"/>
    </source>
</evidence>
<dbReference type="PANTHER" id="PTHR24104">
    <property type="entry name" value="E3 UBIQUITIN-PROTEIN LIGASE NHLRC1-RELATED"/>
    <property type="match status" value="1"/>
</dbReference>
<evidence type="ECO:0008006" key="6">
    <source>
        <dbReference type="Google" id="ProtNLM"/>
    </source>
</evidence>
<protein>
    <recommendedName>
        <fullName evidence="6">NHL repeat-containing protein</fullName>
    </recommendedName>
</protein>
<dbReference type="Gene3D" id="2.120.10.30">
    <property type="entry name" value="TolB, C-terminal domain"/>
    <property type="match status" value="2"/>
</dbReference>